<reference evidence="8" key="2">
    <citation type="submission" date="2022-10" db="EMBL/GenBank/DDBJ databases">
        <authorList>
            <consortium name="ENA_rothamsted_submissions"/>
            <consortium name="culmorum"/>
            <person name="King R."/>
        </authorList>
    </citation>
    <scope>NUCLEOTIDE SEQUENCE</scope>
</reference>
<feature type="transmembrane region" description="Helical" evidence="7">
    <location>
        <begin position="191"/>
        <end position="216"/>
    </location>
</feature>
<dbReference type="InterPro" id="IPR002259">
    <property type="entry name" value="Eqnu_transpt"/>
</dbReference>
<dbReference type="EMBL" id="OU896711">
    <property type="protein sequence ID" value="CAH1170568.1"/>
    <property type="molecule type" value="Genomic_DNA"/>
</dbReference>
<protein>
    <submittedName>
        <fullName evidence="8">Uncharacterized protein</fullName>
    </submittedName>
</protein>
<evidence type="ECO:0000256" key="1">
    <source>
        <dbReference type="ARBA" id="ARBA00004141"/>
    </source>
</evidence>
<dbReference type="Proteomes" id="UP001153737">
    <property type="component" value="Chromosome 5"/>
</dbReference>
<accession>A0A9P0DUX5</accession>
<evidence type="ECO:0000313" key="9">
    <source>
        <dbReference type="Proteomes" id="UP001153737"/>
    </source>
</evidence>
<dbReference type="SUPFAM" id="SSF103473">
    <property type="entry name" value="MFS general substrate transporter"/>
    <property type="match status" value="1"/>
</dbReference>
<evidence type="ECO:0000256" key="6">
    <source>
        <dbReference type="ARBA" id="ARBA00023136"/>
    </source>
</evidence>
<feature type="transmembrane region" description="Helical" evidence="7">
    <location>
        <begin position="278"/>
        <end position="300"/>
    </location>
</feature>
<sequence length="442" mass="50250">MEEINQQIVDFERKVSLLSANEIYPEDEKKKETNLPPVDRYNLLHVIFFVLSFGSLIPMSFFLTANDYWMYKFRDLSKDTYDPRNRTTLQRNFLSSSSVVQSLPNIVTNILSSMYGHKINIRKRFLGTLSVITFFFLTYTVFVEVDTDSWQLEFFILTMIVSFLKSVAGTLFAMSNVAMTSRFPPIYMKTVMYGSVAAMLFSSILQIICLWIGGTSTEVAEIYFYIGSVIIVATLVIAYFTKYNALFNFYLGDTVADTRRPLPSLAEVKKVYSRIKPLIWTAILGSFPMGMASGGITTMVVSEYYVKGDPWTDKYFTPVICFLIPGVVGLFARMLARPILTPDNVKWYVIASLSHSYIISPLYLFFNSSKKHLPVLFPHDWEYITIQVVNALIGGYLSTVSFLSMPRLAGDATELAFLTMTTLMMLLMSALSPLNSLWVNII</sequence>
<name>A0A9P0DUX5_PHACE</name>
<keyword evidence="6 7" id="KW-0472">Membrane</keyword>
<keyword evidence="3" id="KW-0813">Transport</keyword>
<dbReference type="OrthoDB" id="10255630at2759"/>
<evidence type="ECO:0000256" key="7">
    <source>
        <dbReference type="SAM" id="Phobius"/>
    </source>
</evidence>
<dbReference type="PANTHER" id="PTHR10332:SF88">
    <property type="entry name" value="EQUILIBRATIVE NUCLEOSIDE TRANSPORTER 1, ISOFORM A"/>
    <property type="match status" value="1"/>
</dbReference>
<feature type="transmembrane region" description="Helical" evidence="7">
    <location>
        <begin position="154"/>
        <end position="179"/>
    </location>
</feature>
<dbReference type="Pfam" id="PF01733">
    <property type="entry name" value="Nucleoside_tran"/>
    <property type="match status" value="1"/>
</dbReference>
<feature type="transmembrane region" description="Helical" evidence="7">
    <location>
        <begin position="386"/>
        <end position="403"/>
    </location>
</feature>
<dbReference type="InterPro" id="IPR036259">
    <property type="entry name" value="MFS_trans_sf"/>
</dbReference>
<feature type="transmembrane region" description="Helical" evidence="7">
    <location>
        <begin position="315"/>
        <end position="335"/>
    </location>
</feature>
<reference evidence="8" key="1">
    <citation type="submission" date="2022-01" db="EMBL/GenBank/DDBJ databases">
        <authorList>
            <person name="King R."/>
        </authorList>
    </citation>
    <scope>NUCLEOTIDE SEQUENCE</scope>
</reference>
<evidence type="ECO:0000256" key="4">
    <source>
        <dbReference type="ARBA" id="ARBA00022692"/>
    </source>
</evidence>
<feature type="transmembrane region" description="Helical" evidence="7">
    <location>
        <begin position="222"/>
        <end position="241"/>
    </location>
</feature>
<dbReference type="AlphaFoldDB" id="A0A9P0DUX5"/>
<dbReference type="PANTHER" id="PTHR10332">
    <property type="entry name" value="EQUILIBRATIVE NUCLEOSIDE TRANSPORTER"/>
    <property type="match status" value="1"/>
</dbReference>
<keyword evidence="4 7" id="KW-0812">Transmembrane</keyword>
<keyword evidence="5 7" id="KW-1133">Transmembrane helix</keyword>
<comment type="similarity">
    <text evidence="2">Belongs to the SLC29A/ENT transporter (TC 2.A.57) family.</text>
</comment>
<feature type="transmembrane region" description="Helical" evidence="7">
    <location>
        <begin position="347"/>
        <end position="366"/>
    </location>
</feature>
<comment type="subcellular location">
    <subcellularLocation>
        <location evidence="1">Membrane</location>
        <topology evidence="1">Multi-pass membrane protein</topology>
    </subcellularLocation>
</comment>
<feature type="transmembrane region" description="Helical" evidence="7">
    <location>
        <begin position="43"/>
        <end position="64"/>
    </location>
</feature>
<dbReference type="GO" id="GO:0005337">
    <property type="term" value="F:nucleoside transmembrane transporter activity"/>
    <property type="evidence" value="ECO:0007669"/>
    <property type="project" value="InterPro"/>
</dbReference>
<proteinExistence type="inferred from homology"/>
<dbReference type="GO" id="GO:0005886">
    <property type="term" value="C:plasma membrane"/>
    <property type="evidence" value="ECO:0007669"/>
    <property type="project" value="TreeGrafter"/>
</dbReference>
<evidence type="ECO:0000256" key="5">
    <source>
        <dbReference type="ARBA" id="ARBA00022989"/>
    </source>
</evidence>
<keyword evidence="9" id="KW-1185">Reference proteome</keyword>
<evidence type="ECO:0000256" key="3">
    <source>
        <dbReference type="ARBA" id="ARBA00022448"/>
    </source>
</evidence>
<evidence type="ECO:0000256" key="2">
    <source>
        <dbReference type="ARBA" id="ARBA00007965"/>
    </source>
</evidence>
<evidence type="ECO:0000313" key="8">
    <source>
        <dbReference type="EMBL" id="CAH1170568.1"/>
    </source>
</evidence>
<gene>
    <name evidence="8" type="ORF">PHAECO_LOCUS8906</name>
</gene>
<feature type="transmembrane region" description="Helical" evidence="7">
    <location>
        <begin position="125"/>
        <end position="142"/>
    </location>
</feature>
<organism evidence="8 9">
    <name type="scientific">Phaedon cochleariae</name>
    <name type="common">Mustard beetle</name>
    <dbReference type="NCBI Taxonomy" id="80249"/>
    <lineage>
        <taxon>Eukaryota</taxon>
        <taxon>Metazoa</taxon>
        <taxon>Ecdysozoa</taxon>
        <taxon>Arthropoda</taxon>
        <taxon>Hexapoda</taxon>
        <taxon>Insecta</taxon>
        <taxon>Pterygota</taxon>
        <taxon>Neoptera</taxon>
        <taxon>Endopterygota</taxon>
        <taxon>Coleoptera</taxon>
        <taxon>Polyphaga</taxon>
        <taxon>Cucujiformia</taxon>
        <taxon>Chrysomeloidea</taxon>
        <taxon>Chrysomelidae</taxon>
        <taxon>Chrysomelinae</taxon>
        <taxon>Chrysomelini</taxon>
        <taxon>Phaedon</taxon>
    </lineage>
</organism>
<feature type="transmembrane region" description="Helical" evidence="7">
    <location>
        <begin position="415"/>
        <end position="434"/>
    </location>
</feature>